<dbReference type="Gene3D" id="2.120.10.30">
    <property type="entry name" value="TolB, C-terminal domain"/>
    <property type="match status" value="1"/>
</dbReference>
<feature type="region of interest" description="Disordered" evidence="1">
    <location>
        <begin position="30"/>
        <end position="77"/>
    </location>
</feature>
<dbReference type="EMBL" id="CP089983">
    <property type="protein sequence ID" value="WXB00774.1"/>
    <property type="molecule type" value="Genomic_DNA"/>
</dbReference>
<dbReference type="RefSeq" id="WP_394830375.1">
    <property type="nucleotide sequence ID" value="NZ_CP089929.1"/>
</dbReference>
<evidence type="ECO:0000256" key="1">
    <source>
        <dbReference type="SAM" id="MobiDB-lite"/>
    </source>
</evidence>
<proteinExistence type="predicted"/>
<accession>A0ABZ2KQ55</accession>
<dbReference type="Pfam" id="PF07676">
    <property type="entry name" value="PD40"/>
    <property type="match status" value="2"/>
</dbReference>
<organism evidence="3 4">
    <name type="scientific">Pendulispora rubella</name>
    <dbReference type="NCBI Taxonomy" id="2741070"/>
    <lineage>
        <taxon>Bacteria</taxon>
        <taxon>Pseudomonadati</taxon>
        <taxon>Myxococcota</taxon>
        <taxon>Myxococcia</taxon>
        <taxon>Myxococcales</taxon>
        <taxon>Sorangiineae</taxon>
        <taxon>Pendulisporaceae</taxon>
        <taxon>Pendulispora</taxon>
    </lineage>
</organism>
<keyword evidence="4" id="KW-1185">Reference proteome</keyword>
<dbReference type="InterPro" id="IPR011042">
    <property type="entry name" value="6-blade_b-propeller_TolB-like"/>
</dbReference>
<reference evidence="3" key="1">
    <citation type="submission" date="2021-12" db="EMBL/GenBank/DDBJ databases">
        <title>Discovery of the Pendulisporaceae a myxobacterial family with distinct sporulation behavior and unique specialized metabolism.</title>
        <authorList>
            <person name="Garcia R."/>
            <person name="Popoff A."/>
            <person name="Bader C.D."/>
            <person name="Loehr J."/>
            <person name="Walesch S."/>
            <person name="Walt C."/>
            <person name="Boldt J."/>
            <person name="Bunk B."/>
            <person name="Haeckl F.J.F.P.J."/>
            <person name="Gunesch A.P."/>
            <person name="Birkelbach J."/>
            <person name="Nuebel U."/>
            <person name="Pietschmann T."/>
            <person name="Bach T."/>
            <person name="Mueller R."/>
        </authorList>
    </citation>
    <scope>NUCLEOTIDE SEQUENCE</scope>
    <source>
        <strain evidence="3">MSr11367</strain>
    </source>
</reference>
<protein>
    <submittedName>
        <fullName evidence="3">Uncharacterized protein</fullName>
    </submittedName>
</protein>
<feature type="chain" id="PRO_5045506657" evidence="2">
    <location>
        <begin position="25"/>
        <end position="335"/>
    </location>
</feature>
<evidence type="ECO:0000256" key="2">
    <source>
        <dbReference type="SAM" id="SignalP"/>
    </source>
</evidence>
<dbReference type="Proteomes" id="UP001374803">
    <property type="component" value="Chromosome"/>
</dbReference>
<dbReference type="SUPFAM" id="SSF82171">
    <property type="entry name" value="DPP6 N-terminal domain-like"/>
    <property type="match status" value="1"/>
</dbReference>
<name>A0ABZ2KQ55_9BACT</name>
<gene>
    <name evidence="3" type="ORF">LVJ94_28090</name>
</gene>
<dbReference type="InterPro" id="IPR011659">
    <property type="entry name" value="WD40"/>
</dbReference>
<feature type="signal peptide" evidence="2">
    <location>
        <begin position="1"/>
        <end position="24"/>
    </location>
</feature>
<keyword evidence="2" id="KW-0732">Signal</keyword>
<sequence>MTARKRRFLYFVLFTGTAACVSSAPTFDFGDGGPGQPGNEAGPTEAGSETGTDAPITDAGPPPCNPKAPFQRSPNQPFQKVNTANAQVGASLSPDELTVYYDDNRTLFTATRTEITKAFENAHPLPIEGDAGCAALGLPAVTRDEKRVFFQCSNDGEATAQIRSMVRNDKGAAFGNVAEVIFHQEDKFKWFPRVYESQGRIELWSSITAAMGSRDGDEIYQLVSTDGGGGFGAAIPRDDLNAPDAGDSFPVLTPDGLQVYFASGRDHLSNADIYVATRQDVKVKFQTPTRVAALSDDVGDDGPNWISPDGCRMYYFSGRAGGAGSYDLYLAERAK</sequence>
<evidence type="ECO:0000313" key="3">
    <source>
        <dbReference type="EMBL" id="WXB00774.1"/>
    </source>
</evidence>
<dbReference type="PROSITE" id="PS51257">
    <property type="entry name" value="PROKAR_LIPOPROTEIN"/>
    <property type="match status" value="1"/>
</dbReference>
<evidence type="ECO:0000313" key="4">
    <source>
        <dbReference type="Proteomes" id="UP001374803"/>
    </source>
</evidence>